<dbReference type="Gramene" id="ERN15535">
    <property type="protein sequence ID" value="ERN15535"/>
    <property type="gene ID" value="AMTR_s00048p00109350"/>
</dbReference>
<evidence type="ECO:0008006" key="4">
    <source>
        <dbReference type="Google" id="ProtNLM"/>
    </source>
</evidence>
<evidence type="ECO:0000313" key="2">
    <source>
        <dbReference type="EMBL" id="ERN15535.1"/>
    </source>
</evidence>
<dbReference type="STRING" id="13333.U5CZZ7"/>
<accession>U5CZZ7</accession>
<dbReference type="EMBL" id="KI392502">
    <property type="protein sequence ID" value="ERN15535.1"/>
    <property type="molecule type" value="Genomic_DNA"/>
</dbReference>
<proteinExistence type="predicted"/>
<keyword evidence="1" id="KW-0732">Signal</keyword>
<dbReference type="InterPro" id="IPR053339">
    <property type="entry name" value="FAS1_domain_protein"/>
</dbReference>
<protein>
    <recommendedName>
        <fullName evidence="4">FAS1 domain-containing protein</fullName>
    </recommendedName>
</protein>
<gene>
    <name evidence="2" type="ORF">AMTR_s00048p00109350</name>
</gene>
<dbReference type="PANTHER" id="PTHR36069">
    <property type="entry name" value="EXPRESSED PROTEIN-RELATED"/>
    <property type="match status" value="1"/>
</dbReference>
<evidence type="ECO:0000313" key="3">
    <source>
        <dbReference type="Proteomes" id="UP000017836"/>
    </source>
</evidence>
<reference evidence="3" key="1">
    <citation type="journal article" date="2013" name="Science">
        <title>The Amborella genome and the evolution of flowering plants.</title>
        <authorList>
            <consortium name="Amborella Genome Project"/>
        </authorList>
    </citation>
    <scope>NUCLEOTIDE SEQUENCE [LARGE SCALE GENOMIC DNA]</scope>
</reference>
<dbReference type="Proteomes" id="UP000017836">
    <property type="component" value="Unassembled WGS sequence"/>
</dbReference>
<evidence type="ECO:0000256" key="1">
    <source>
        <dbReference type="SAM" id="SignalP"/>
    </source>
</evidence>
<dbReference type="OMA" id="MARNHMI"/>
<sequence>MAAQLILLLLLCLSQHMSASIPNTDLDVAISEMRSAKYYSYVLLLQMIERKIPLNITFLMPTDIALSSVLLSENEITKFIFSHSIPTPLLFDHLTYFPSGSMIPTCEPGFMLRMVNDELRGVFLNTVRITEPNVCVVGSIIRCHGVGGVLMWQNMTKGTSAPLPISPPPALPMHQLPAVGPASAPNGSGWTSPMMPFSPGSLGPSKSGGLKKLVSEIVIMGFCIFLVFV</sequence>
<feature type="chain" id="PRO_5004658807" description="FAS1 domain-containing protein" evidence="1">
    <location>
        <begin position="20"/>
        <end position="229"/>
    </location>
</feature>
<feature type="signal peptide" evidence="1">
    <location>
        <begin position="1"/>
        <end position="19"/>
    </location>
</feature>
<dbReference type="eggNOG" id="ENOG502RZZA">
    <property type="taxonomic scope" value="Eukaryota"/>
</dbReference>
<name>U5CZZ7_AMBTC</name>
<dbReference type="PANTHER" id="PTHR36069:SF1">
    <property type="entry name" value="EXPRESSED PROTEIN"/>
    <property type="match status" value="1"/>
</dbReference>
<dbReference type="OrthoDB" id="408177at2759"/>
<dbReference type="HOGENOM" id="CLU_086822_0_1_1"/>
<dbReference type="KEGG" id="atr:18443825"/>
<keyword evidence="3" id="KW-1185">Reference proteome</keyword>
<organism evidence="2 3">
    <name type="scientific">Amborella trichopoda</name>
    <dbReference type="NCBI Taxonomy" id="13333"/>
    <lineage>
        <taxon>Eukaryota</taxon>
        <taxon>Viridiplantae</taxon>
        <taxon>Streptophyta</taxon>
        <taxon>Embryophyta</taxon>
        <taxon>Tracheophyta</taxon>
        <taxon>Spermatophyta</taxon>
        <taxon>Magnoliopsida</taxon>
        <taxon>Amborellales</taxon>
        <taxon>Amborellaceae</taxon>
        <taxon>Amborella</taxon>
    </lineage>
</organism>
<dbReference type="AlphaFoldDB" id="U5CZZ7"/>